<protein>
    <submittedName>
        <fullName evidence="2">Uncharacterized protein</fullName>
    </submittedName>
</protein>
<dbReference type="AlphaFoldDB" id="A0A2I0IU76"/>
<dbReference type="Proteomes" id="UP000233551">
    <property type="component" value="Unassembled WGS sequence"/>
</dbReference>
<sequence length="67" mass="7426">MSQILVGEVLKVNMNRPMKPYEAGGSSSDDDDDDSTRLDDMCFRVYSKGLVSEEWVKERKVAVAGIG</sequence>
<gene>
    <name evidence="2" type="ORF">CRG98_032052</name>
</gene>
<evidence type="ECO:0000313" key="2">
    <source>
        <dbReference type="EMBL" id="PKI47558.1"/>
    </source>
</evidence>
<organism evidence="2 3">
    <name type="scientific">Punica granatum</name>
    <name type="common">Pomegranate</name>
    <dbReference type="NCBI Taxonomy" id="22663"/>
    <lineage>
        <taxon>Eukaryota</taxon>
        <taxon>Viridiplantae</taxon>
        <taxon>Streptophyta</taxon>
        <taxon>Embryophyta</taxon>
        <taxon>Tracheophyta</taxon>
        <taxon>Spermatophyta</taxon>
        <taxon>Magnoliopsida</taxon>
        <taxon>eudicotyledons</taxon>
        <taxon>Gunneridae</taxon>
        <taxon>Pentapetalae</taxon>
        <taxon>rosids</taxon>
        <taxon>malvids</taxon>
        <taxon>Myrtales</taxon>
        <taxon>Lythraceae</taxon>
        <taxon>Punica</taxon>
    </lineage>
</organism>
<keyword evidence="3" id="KW-1185">Reference proteome</keyword>
<reference evidence="2 3" key="1">
    <citation type="submission" date="2017-11" db="EMBL/GenBank/DDBJ databases">
        <title>De-novo sequencing of pomegranate (Punica granatum L.) genome.</title>
        <authorList>
            <person name="Akparov Z."/>
            <person name="Amiraslanov A."/>
            <person name="Hajiyeva S."/>
            <person name="Abbasov M."/>
            <person name="Kaur K."/>
            <person name="Hamwieh A."/>
            <person name="Solovyev V."/>
            <person name="Salamov A."/>
            <person name="Braich B."/>
            <person name="Kosarev P."/>
            <person name="Mahmoud A."/>
            <person name="Hajiyev E."/>
            <person name="Babayeva S."/>
            <person name="Izzatullayeva V."/>
            <person name="Mammadov A."/>
            <person name="Mammadov A."/>
            <person name="Sharifova S."/>
            <person name="Ojaghi J."/>
            <person name="Eynullazada K."/>
            <person name="Bayramov B."/>
            <person name="Abdulazimova A."/>
            <person name="Shahmuradov I."/>
        </authorList>
    </citation>
    <scope>NUCLEOTIDE SEQUENCE [LARGE SCALE GENOMIC DNA]</scope>
    <source>
        <strain evidence="3">cv. AG2017</strain>
        <tissue evidence="2">Leaf</tissue>
    </source>
</reference>
<dbReference type="EMBL" id="PGOL01002494">
    <property type="protein sequence ID" value="PKI47558.1"/>
    <property type="molecule type" value="Genomic_DNA"/>
</dbReference>
<name>A0A2I0IU76_PUNGR</name>
<comment type="caution">
    <text evidence="2">The sequence shown here is derived from an EMBL/GenBank/DDBJ whole genome shotgun (WGS) entry which is preliminary data.</text>
</comment>
<accession>A0A2I0IU76</accession>
<evidence type="ECO:0000256" key="1">
    <source>
        <dbReference type="SAM" id="MobiDB-lite"/>
    </source>
</evidence>
<feature type="region of interest" description="Disordered" evidence="1">
    <location>
        <begin position="17"/>
        <end position="36"/>
    </location>
</feature>
<proteinExistence type="predicted"/>
<evidence type="ECO:0000313" key="3">
    <source>
        <dbReference type="Proteomes" id="UP000233551"/>
    </source>
</evidence>